<dbReference type="EMBL" id="AP028056">
    <property type="protein sequence ID" value="BEH02829.1"/>
    <property type="molecule type" value="Genomic_DNA"/>
</dbReference>
<feature type="domain" description="PRC-barrel" evidence="2">
    <location>
        <begin position="5"/>
        <end position="72"/>
    </location>
</feature>
<dbReference type="SUPFAM" id="SSF50346">
    <property type="entry name" value="PRC-barrel domain"/>
    <property type="match status" value="1"/>
</dbReference>
<evidence type="ECO:0000313" key="4">
    <source>
        <dbReference type="Proteomes" id="UP001431656"/>
    </source>
</evidence>
<dbReference type="InterPro" id="IPR014747">
    <property type="entry name" value="Bac_photo_RC_H_C"/>
</dbReference>
<dbReference type="RefSeq" id="WP_286264778.1">
    <property type="nucleotide sequence ID" value="NZ_AP028056.1"/>
</dbReference>
<feature type="region of interest" description="Disordered" evidence="1">
    <location>
        <begin position="204"/>
        <end position="261"/>
    </location>
</feature>
<accession>A0AAN0MHZ6</accession>
<name>A0AAN0MHZ6_9ACTN</name>
<evidence type="ECO:0000313" key="3">
    <source>
        <dbReference type="EMBL" id="BEH02829.1"/>
    </source>
</evidence>
<keyword evidence="4" id="KW-1185">Reference proteome</keyword>
<evidence type="ECO:0000256" key="1">
    <source>
        <dbReference type="SAM" id="MobiDB-lite"/>
    </source>
</evidence>
<protein>
    <recommendedName>
        <fullName evidence="2">PRC-barrel domain-containing protein</fullName>
    </recommendedName>
</protein>
<dbReference type="InterPro" id="IPR027275">
    <property type="entry name" value="PRC-brl_dom"/>
</dbReference>
<dbReference type="Gene3D" id="3.90.50.10">
    <property type="entry name" value="Photosynthetic Reaction Center, subunit H, domain 2"/>
    <property type="match status" value="1"/>
</dbReference>
<dbReference type="InterPro" id="IPR011033">
    <property type="entry name" value="PRC_barrel-like_sf"/>
</dbReference>
<proteinExistence type="predicted"/>
<dbReference type="GO" id="GO:0019684">
    <property type="term" value="P:photosynthesis, light reaction"/>
    <property type="evidence" value="ECO:0007669"/>
    <property type="project" value="InterPro"/>
</dbReference>
<dbReference type="KEGG" id="broo:brsh051_21100"/>
<dbReference type="Proteomes" id="UP001431656">
    <property type="component" value="Chromosome"/>
</dbReference>
<dbReference type="GO" id="GO:0030077">
    <property type="term" value="C:plasma membrane light-harvesting complex"/>
    <property type="evidence" value="ECO:0007669"/>
    <property type="project" value="InterPro"/>
</dbReference>
<feature type="compositionally biased region" description="Low complexity" evidence="1">
    <location>
        <begin position="216"/>
        <end position="237"/>
    </location>
</feature>
<organism evidence="3 4">
    <name type="scientific">Brooklawnia propionicigenes</name>
    <dbReference type="NCBI Taxonomy" id="3041175"/>
    <lineage>
        <taxon>Bacteria</taxon>
        <taxon>Bacillati</taxon>
        <taxon>Actinomycetota</taxon>
        <taxon>Actinomycetes</taxon>
        <taxon>Propionibacteriales</taxon>
        <taxon>Propionibacteriaceae</taxon>
        <taxon>Brooklawnia</taxon>
    </lineage>
</organism>
<sequence>MADNAYEELFNCDVIDVNGDRVGSVGQVYLDDQTGQPSWVTVKTGLFGLKETFVPLEQAIVADGKITTPYSTEKIKEAPRVDPDKHLDADEEAQLYNYYGIATIVAVEPDVAAEAASEDDTADEAAKDIVDVQVEATETEPLTEADDLGLAEDLTTAEDAAAAEITQDDVITEVADNDAVAEVTDDDTDSADLDVTEDDVTGEVIEGAAGQPTEFTTGSAGSATADAPEQAAAQQDEAQSDDAEAGEPTVAINGEDLYDAR</sequence>
<reference evidence="3" key="1">
    <citation type="journal article" date="2024" name="Int. J. Syst. Evol. Microbiol.">
        <title>Brooklawnia propionicigenes sp. nov., a facultatively anaerobic, propionate-producing bacterium isolated from a methanogenic reactor treating waste from cattle farms.</title>
        <authorList>
            <person name="Akita Y."/>
            <person name="Ueki A."/>
            <person name="Tonouchi A."/>
            <person name="Sugawara Y."/>
            <person name="Honma S."/>
            <person name="Kaku N."/>
            <person name="Ueki K."/>
        </authorList>
    </citation>
    <scope>NUCLEOTIDE SEQUENCE</scope>
    <source>
        <strain evidence="3">SH051</strain>
    </source>
</reference>
<dbReference type="AlphaFoldDB" id="A0AAN0MHZ6"/>
<gene>
    <name evidence="3" type="ORF">brsh051_21100</name>
</gene>
<evidence type="ECO:0000259" key="2">
    <source>
        <dbReference type="Pfam" id="PF05239"/>
    </source>
</evidence>
<dbReference type="Pfam" id="PF05239">
    <property type="entry name" value="PRC"/>
    <property type="match status" value="1"/>
</dbReference>